<protein>
    <submittedName>
        <fullName evidence="1">6185_t:CDS:1</fullName>
    </submittedName>
</protein>
<reference evidence="1" key="1">
    <citation type="submission" date="2021-06" db="EMBL/GenBank/DDBJ databases">
        <authorList>
            <person name="Kallberg Y."/>
            <person name="Tangrot J."/>
            <person name="Rosling A."/>
        </authorList>
    </citation>
    <scope>NUCLEOTIDE SEQUENCE</scope>
    <source>
        <strain evidence="1">IL203A</strain>
    </source>
</reference>
<dbReference type="Proteomes" id="UP000789702">
    <property type="component" value="Unassembled WGS sequence"/>
</dbReference>
<sequence length="286" mass="32468">MTYQSDSEDDLFVHSMSLKKAQALIDNPRSHQVITLASCGKKVGVCEVGDPEGYPVLWLTGNMGPAISILLYHNLARRHHIRLISVDRPGYNDSDDIYSRCGVPDLFEFADMINELTLILRMWQFGMATFSLGAVYGLAYSLNFPERIKGPIFTISPWVSTSTPGHLLYYKVESMMSTISPGRSYLHKKIYQNGLWNLQNRTGAHIDAMVALEKVDWGYKYEDTTHPIQAFVGEQDDNVPLQAWTYMSSKMNNLKLNVVKDGGHYLLYRMDFMEELFTSIEATVNS</sequence>
<name>A0ACA9K413_9GLOM</name>
<evidence type="ECO:0000313" key="1">
    <source>
        <dbReference type="EMBL" id="CAG8450896.1"/>
    </source>
</evidence>
<comment type="caution">
    <text evidence="1">The sequence shown here is derived from an EMBL/GenBank/DDBJ whole genome shotgun (WGS) entry which is preliminary data.</text>
</comment>
<accession>A0ACA9K413</accession>
<gene>
    <name evidence="1" type="ORF">DHETER_LOCUS828</name>
</gene>
<proteinExistence type="predicted"/>
<dbReference type="EMBL" id="CAJVPU010000456">
    <property type="protein sequence ID" value="CAG8450896.1"/>
    <property type="molecule type" value="Genomic_DNA"/>
</dbReference>
<keyword evidence="2" id="KW-1185">Reference proteome</keyword>
<evidence type="ECO:0000313" key="2">
    <source>
        <dbReference type="Proteomes" id="UP000789702"/>
    </source>
</evidence>
<organism evidence="1 2">
    <name type="scientific">Dentiscutata heterogama</name>
    <dbReference type="NCBI Taxonomy" id="1316150"/>
    <lineage>
        <taxon>Eukaryota</taxon>
        <taxon>Fungi</taxon>
        <taxon>Fungi incertae sedis</taxon>
        <taxon>Mucoromycota</taxon>
        <taxon>Glomeromycotina</taxon>
        <taxon>Glomeromycetes</taxon>
        <taxon>Diversisporales</taxon>
        <taxon>Gigasporaceae</taxon>
        <taxon>Dentiscutata</taxon>
    </lineage>
</organism>